<sequence length="165" mass="18557">MARPNPDLIAALRRTAQNLQKGAPYQWGHMGSCNCGNLAQELTTLTKAEIHAHALAVGRGDWNEQLNDYCPTSGLPIDLLIAEMMNAGLTSDDLKNLEKLSDRRILERLPSEKRYLRHNFRDDVVLYLSTWAQLLEDQLLSEITLPDFTTKKEKAQAKSPSLILS</sequence>
<gene>
    <name evidence="1" type="ORF">EZE20_16110</name>
</gene>
<evidence type="ECO:0000313" key="1">
    <source>
        <dbReference type="EMBL" id="TDB63813.1"/>
    </source>
</evidence>
<organism evidence="1 2">
    <name type="scientific">Arundinibacter roseus</name>
    <dbReference type="NCBI Taxonomy" id="2070510"/>
    <lineage>
        <taxon>Bacteria</taxon>
        <taxon>Pseudomonadati</taxon>
        <taxon>Bacteroidota</taxon>
        <taxon>Cytophagia</taxon>
        <taxon>Cytophagales</taxon>
        <taxon>Spirosomataceae</taxon>
        <taxon>Arundinibacter</taxon>
    </lineage>
</organism>
<dbReference type="RefSeq" id="WP_132119493.1">
    <property type="nucleotide sequence ID" value="NZ_SMJU01000009.1"/>
</dbReference>
<keyword evidence="2" id="KW-1185">Reference proteome</keyword>
<comment type="caution">
    <text evidence="1">The sequence shown here is derived from an EMBL/GenBank/DDBJ whole genome shotgun (WGS) entry which is preliminary data.</text>
</comment>
<dbReference type="EMBL" id="SMJU01000009">
    <property type="protein sequence ID" value="TDB63813.1"/>
    <property type="molecule type" value="Genomic_DNA"/>
</dbReference>
<dbReference type="OrthoDB" id="197037at2"/>
<dbReference type="Proteomes" id="UP000295706">
    <property type="component" value="Unassembled WGS sequence"/>
</dbReference>
<name>A0A4R4K8N8_9BACT</name>
<dbReference type="AlphaFoldDB" id="A0A4R4K8N8"/>
<protein>
    <submittedName>
        <fullName evidence="1">Uncharacterized protein</fullName>
    </submittedName>
</protein>
<proteinExistence type="predicted"/>
<accession>A0A4R4K8N8</accession>
<evidence type="ECO:0000313" key="2">
    <source>
        <dbReference type="Proteomes" id="UP000295706"/>
    </source>
</evidence>
<reference evidence="1 2" key="1">
    <citation type="submission" date="2019-02" db="EMBL/GenBank/DDBJ databases">
        <title>Arundinibacter roseus gen. nov., sp. nov., a new member of the family Cytophagaceae.</title>
        <authorList>
            <person name="Szuroczki S."/>
            <person name="Khayer B."/>
            <person name="Sproer C."/>
            <person name="Toumi M."/>
            <person name="Szabo A."/>
            <person name="Felfoldi T."/>
            <person name="Schumann P."/>
            <person name="Toth E."/>
        </authorList>
    </citation>
    <scope>NUCLEOTIDE SEQUENCE [LARGE SCALE GENOMIC DNA]</scope>
    <source>
        <strain evidence="1 2">DMA-k-7a</strain>
    </source>
</reference>